<keyword evidence="2" id="KW-0378">Hydrolase</keyword>
<dbReference type="PRINTS" id="PR00745">
    <property type="entry name" value="GLHYDRLASE39"/>
</dbReference>
<dbReference type="SUPFAM" id="SSF51445">
    <property type="entry name" value="(Trans)glycosidases"/>
    <property type="match status" value="1"/>
</dbReference>
<dbReference type="PANTHER" id="PTHR12631:SF10">
    <property type="entry name" value="BETA-XYLOSIDASE-LIKE PROTEIN-RELATED"/>
    <property type="match status" value="1"/>
</dbReference>
<dbReference type="Proteomes" id="UP000695562">
    <property type="component" value="Unassembled WGS sequence"/>
</dbReference>
<proteinExistence type="inferred from homology"/>
<dbReference type="PANTHER" id="PTHR12631">
    <property type="entry name" value="ALPHA-L-IDURONIDASE"/>
    <property type="match status" value="1"/>
</dbReference>
<keyword evidence="5" id="KW-0732">Signal</keyword>
<dbReference type="PROSITE" id="PS01027">
    <property type="entry name" value="GLYCOSYL_HYDROL_F39"/>
    <property type="match status" value="1"/>
</dbReference>
<evidence type="ECO:0000313" key="8">
    <source>
        <dbReference type="Proteomes" id="UP000695562"/>
    </source>
</evidence>
<evidence type="ECO:0000256" key="2">
    <source>
        <dbReference type="ARBA" id="ARBA00022801"/>
    </source>
</evidence>
<gene>
    <name evidence="7" type="ORF">CYY_009153</name>
</gene>
<reference evidence="7" key="1">
    <citation type="submission" date="2020-01" db="EMBL/GenBank/DDBJ databases">
        <title>Development of genomics and gene disruption for Polysphondylium violaceum indicates a role for the polyketide synthase stlB in stalk morphogenesis.</title>
        <authorList>
            <person name="Narita B."/>
            <person name="Kawabe Y."/>
            <person name="Kin K."/>
            <person name="Saito T."/>
            <person name="Gibbs R."/>
            <person name="Kuspa A."/>
            <person name="Muzny D."/>
            <person name="Queller D."/>
            <person name="Richards S."/>
            <person name="Strassman J."/>
            <person name="Sucgang R."/>
            <person name="Worley K."/>
            <person name="Schaap P."/>
        </authorList>
    </citation>
    <scope>NUCLEOTIDE SEQUENCE</scope>
    <source>
        <strain evidence="7">QSvi11</strain>
    </source>
</reference>
<feature type="chain" id="PRO_5035306243" description="Glycosyl hydrolases family 39 N-terminal catalytic domain-containing protein" evidence="5">
    <location>
        <begin position="21"/>
        <end position="494"/>
    </location>
</feature>
<dbReference type="InterPro" id="IPR000514">
    <property type="entry name" value="Glyco_hydro_39"/>
</dbReference>
<dbReference type="Pfam" id="PF01229">
    <property type="entry name" value="Glyco_hydro_39"/>
    <property type="match status" value="1"/>
</dbReference>
<evidence type="ECO:0000256" key="1">
    <source>
        <dbReference type="ARBA" id="ARBA00008875"/>
    </source>
</evidence>
<dbReference type="Gene3D" id="2.60.40.1500">
    <property type="entry name" value="Glycosyl hydrolase domain, family 39"/>
    <property type="match status" value="1"/>
</dbReference>
<comment type="similarity">
    <text evidence="1">Belongs to the glycosyl hydrolase 39 family.</text>
</comment>
<feature type="signal peptide" evidence="5">
    <location>
        <begin position="1"/>
        <end position="20"/>
    </location>
</feature>
<comment type="caution">
    <text evidence="7">The sequence shown here is derived from an EMBL/GenBank/DDBJ whole genome shotgun (WGS) entry which is preliminary data.</text>
</comment>
<evidence type="ECO:0000256" key="4">
    <source>
        <dbReference type="PIRSR" id="PIRSR600514-1"/>
    </source>
</evidence>
<dbReference type="AlphaFoldDB" id="A0A8J4PM67"/>
<dbReference type="Gene3D" id="3.20.20.80">
    <property type="entry name" value="Glycosidases"/>
    <property type="match status" value="1"/>
</dbReference>
<feature type="domain" description="Glycosyl hydrolases family 39 N-terminal catalytic" evidence="6">
    <location>
        <begin position="39"/>
        <end position="461"/>
    </location>
</feature>
<dbReference type="EMBL" id="AJWJ01000645">
    <property type="protein sequence ID" value="KAF2069528.1"/>
    <property type="molecule type" value="Genomic_DNA"/>
</dbReference>
<keyword evidence="3" id="KW-0326">Glycosidase</keyword>
<evidence type="ECO:0000259" key="6">
    <source>
        <dbReference type="Pfam" id="PF01229"/>
    </source>
</evidence>
<dbReference type="OrthoDB" id="15153at2759"/>
<dbReference type="SUPFAM" id="SSF51011">
    <property type="entry name" value="Glycosyl hydrolase domain"/>
    <property type="match status" value="1"/>
</dbReference>
<evidence type="ECO:0000256" key="5">
    <source>
        <dbReference type="SAM" id="SignalP"/>
    </source>
</evidence>
<name>A0A8J4PM67_9MYCE</name>
<feature type="active site" description="Proton donor" evidence="4">
    <location>
        <position position="184"/>
    </location>
</feature>
<dbReference type="InterPro" id="IPR049165">
    <property type="entry name" value="GH39_as"/>
</dbReference>
<sequence>MNKTSILLITLLSLFVIVQSQSCSSSASVQFTADLKSTTEWVHYWERCVGSGHALLGMRDDWRSALKIAHDKLGFQQVRFHGIFDDDLSVVQVDASGNIVYSFYDIDQVYDYIVGIGMKPFVELSFMPELFASGNATIFHYKGNITPPKNYTLWSDLIVNFVNHVIDRYGMEEIQTWHFEIWNEPNCGFWSSNQTEYFNLLKVTFDAVKSVSPTLSVGGPATCQSQWLPETLAFTQENGIVLDFISTHEYPTDIEPVQRNIMNQVISKSRSIVGPDMQLFYTEYNDGLFSPQQLHDTTYASAFAIFNVIDVYGLPDLFSWWTFTDVFEEQGQQSVLFNEGFGLQTIYNIPKPSFKAFEILHETGNLRAATTGSHPTVGVLVTSSDEEVMVIIYNHNIPGAPIQNETVCVVVNNVPSNARFADIRRIDDTNSNPIATWQAMGSPNYPTPNQINQIYQSAEFKVATIQYKRLTPSDIQFDNLVIPPQGVIAIKIYL</sequence>
<dbReference type="GO" id="GO:0005975">
    <property type="term" value="P:carbohydrate metabolic process"/>
    <property type="evidence" value="ECO:0007669"/>
    <property type="project" value="InterPro"/>
</dbReference>
<keyword evidence="8" id="KW-1185">Reference proteome</keyword>
<accession>A0A8J4PM67</accession>
<dbReference type="GO" id="GO:0004553">
    <property type="term" value="F:hydrolase activity, hydrolyzing O-glycosyl compounds"/>
    <property type="evidence" value="ECO:0007669"/>
    <property type="project" value="InterPro"/>
</dbReference>
<dbReference type="InterPro" id="IPR049166">
    <property type="entry name" value="GH39_cat"/>
</dbReference>
<organism evidence="7 8">
    <name type="scientific">Polysphondylium violaceum</name>
    <dbReference type="NCBI Taxonomy" id="133409"/>
    <lineage>
        <taxon>Eukaryota</taxon>
        <taxon>Amoebozoa</taxon>
        <taxon>Evosea</taxon>
        <taxon>Eumycetozoa</taxon>
        <taxon>Dictyostelia</taxon>
        <taxon>Dictyosteliales</taxon>
        <taxon>Dictyosteliaceae</taxon>
        <taxon>Polysphondylium</taxon>
    </lineage>
</organism>
<dbReference type="InterPro" id="IPR051923">
    <property type="entry name" value="Glycosyl_Hydrolase_39"/>
</dbReference>
<dbReference type="InterPro" id="IPR017853">
    <property type="entry name" value="GH"/>
</dbReference>
<protein>
    <recommendedName>
        <fullName evidence="6">Glycosyl hydrolases family 39 N-terminal catalytic domain-containing protein</fullName>
    </recommendedName>
</protein>
<evidence type="ECO:0000313" key="7">
    <source>
        <dbReference type="EMBL" id="KAF2069528.1"/>
    </source>
</evidence>
<evidence type="ECO:0000256" key="3">
    <source>
        <dbReference type="ARBA" id="ARBA00023295"/>
    </source>
</evidence>